<protein>
    <submittedName>
        <fullName evidence="1">Uncharacterized protein</fullName>
    </submittedName>
</protein>
<evidence type="ECO:0000313" key="2">
    <source>
        <dbReference type="Proteomes" id="UP000565576"/>
    </source>
</evidence>
<accession>A0A7X0IQ84</accession>
<name>A0A7X0IQ84_9HYPH</name>
<proteinExistence type="predicted"/>
<comment type="caution">
    <text evidence="1">The sequence shown here is derived from an EMBL/GenBank/DDBJ whole genome shotgun (WGS) entry which is preliminary data.</text>
</comment>
<organism evidence="1 2">
    <name type="scientific">Rhizobium lusitanum</name>
    <dbReference type="NCBI Taxonomy" id="293958"/>
    <lineage>
        <taxon>Bacteria</taxon>
        <taxon>Pseudomonadati</taxon>
        <taxon>Pseudomonadota</taxon>
        <taxon>Alphaproteobacteria</taxon>
        <taxon>Hyphomicrobiales</taxon>
        <taxon>Rhizobiaceae</taxon>
        <taxon>Rhizobium/Agrobacterium group</taxon>
        <taxon>Rhizobium</taxon>
    </lineage>
</organism>
<reference evidence="1 2" key="1">
    <citation type="submission" date="2020-08" db="EMBL/GenBank/DDBJ databases">
        <title>Genomic Encyclopedia of Type Strains, Phase IV (KMG-V): Genome sequencing to study the core and pangenomes of soil and plant-associated prokaryotes.</title>
        <authorList>
            <person name="Whitman W."/>
        </authorList>
    </citation>
    <scope>NUCLEOTIDE SEQUENCE [LARGE SCALE GENOMIC DNA]</scope>
    <source>
        <strain evidence="1 2">SEMIA 4060</strain>
    </source>
</reference>
<evidence type="ECO:0000313" key="1">
    <source>
        <dbReference type="EMBL" id="MBB6485060.1"/>
    </source>
</evidence>
<dbReference type="Proteomes" id="UP000565576">
    <property type="component" value="Unassembled WGS sequence"/>
</dbReference>
<sequence>MHRFTQSCTKIIANLFEGMANYLGCIHLVSGRMRDTARLNILQANFLRYKAPP</sequence>
<dbReference type="AlphaFoldDB" id="A0A7X0IQ84"/>
<dbReference type="EMBL" id="JACHBG010000004">
    <property type="protein sequence ID" value="MBB6485060.1"/>
    <property type="molecule type" value="Genomic_DNA"/>
</dbReference>
<gene>
    <name evidence="1" type="ORF">GGD46_002340</name>
</gene>